<comment type="subcellular location">
    <subcellularLocation>
        <location evidence="3">Cytoplasm</location>
        <location evidence="3">Cell cortex</location>
    </subcellularLocation>
    <subcellularLocation>
        <location evidence="1">Cytoplasm</location>
        <location evidence="1">Cytoskeleton</location>
        <location evidence="1">Microtubule organizing center</location>
        <location evidence="1">Centrosome</location>
    </subcellularLocation>
    <subcellularLocation>
        <location evidence="2">Cytoplasm</location>
        <location evidence="2">Cytoskeleton</location>
        <location evidence="2">Stress fiber</location>
    </subcellularLocation>
    <subcellularLocation>
        <location evidence="4">Cytoplasm</location>
        <location evidence="4">Myofibril</location>
    </subcellularLocation>
</comment>
<evidence type="ECO:0000256" key="3">
    <source>
        <dbReference type="ARBA" id="ARBA00004544"/>
    </source>
</evidence>
<dbReference type="GO" id="GO:0001725">
    <property type="term" value="C:stress fiber"/>
    <property type="evidence" value="ECO:0007669"/>
    <property type="project" value="UniProtKB-SubCell"/>
</dbReference>
<reference evidence="16 17" key="1">
    <citation type="submission" date="2024-03" db="EMBL/GenBank/DDBJ databases">
        <title>Adaptation during the transition from Ophiocordyceps entomopathogen to insect associate is accompanied by gene loss and intensified selection.</title>
        <authorList>
            <person name="Ward C.M."/>
            <person name="Onetto C.A."/>
            <person name="Borneman A.R."/>
        </authorList>
    </citation>
    <scope>NUCLEOTIDE SEQUENCE [LARGE SCALE GENOMIC DNA]</scope>
    <source>
        <strain evidence="16">AWRI1</strain>
        <tissue evidence="16">Single Adult Female</tissue>
    </source>
</reference>
<dbReference type="PANTHER" id="PTHR13034:SF2">
    <property type="entry name" value="DYNACTIN SUBUNIT 4"/>
    <property type="match status" value="1"/>
</dbReference>
<sequence>MAHLLQQNVLVVCSCGSLKPLTKLYFCRHCVVLRCGYCVSQEVDSIYCSNCLENLASSEAKLKKNRCGACFDCPCCFHTLTIRATTVSRINTQPEGSPASASKTSVKSYYLSCFFCRWTSRDAKIPDQPTATSSNWPEHENPHVARISSLIEYYKIITLRERLEKENRMFLHSSRRNYQHFSEKFGLTAMLARKRAGLPPLSLGRDDSSSTPQVTPAEASEEVEALPENIFSEPVNVLKLTSLPQRYVIPDLQPEFVADLFPIHKQLFIKRSQRCKSCLHNIFKPEYGPASIKFKIHLAAYYYVPEIRIMEMIKAKSGKATELCLKISNPAQISTQIQFLQLIDVPEESPQIEVPIVDEKKDDTGDKKSLTGVTTAQKKAYPLEKPRIVKYELNSEIILPNVTFHLPARDDTAEYDDSSESQPTPDHISVVWKKGNKLVVKFSVIPNEDLVDQDEIRIGFIMRYTYHDKIISPLEQKEGKDVNIDVRHYLNVGSIE</sequence>
<comment type="subunit">
    <text evidence="14">Subunit of dynactin, a multiprotein complex part of a tripartite complex with dynein and a adapter, such as BICDL1, BICD2 or HOOK3. The dynactin complex is built around ACTR1A/ACTB filament and consists of an actin-related filament composed of a shoulder domain, a pointed end and a barbed end. Its length is defined by its flexible shoulder domain. The soulder is composed of 2 DCTN1 subunits, 4 DCTN2 and 2 DCTN3. The 4 DCNT2 (via N-terminus) bind the ACTR1A filament and act as molecular rulers to determine the length. The pointed end is important for binding dynein-dynactin cargo adapters. Consists of 4 subunits: ACTR10, DCNT4, DCTN5 and DCTN6. The barbed end is composed of a CAPZA1:CAPZB heterodimers, which binds ACTR1A/ACTB filament and dynactin and stabilizes dynactin. Interacts with ATP7B, but not ATP7A, in a copper-dependent manner. Interacts with ANK2; this interaction is required for localization at costameres. Interacts with N4BP2L1.</text>
</comment>
<keyword evidence="10" id="KW-0175">Coiled coil</keyword>
<comment type="caution">
    <text evidence="16">The sequence shown here is derived from an EMBL/GenBank/DDBJ whole genome shotgun (WGS) entry which is preliminary data.</text>
</comment>
<feature type="region of interest" description="Disordered" evidence="15">
    <location>
        <begin position="199"/>
        <end position="219"/>
    </location>
</feature>
<dbReference type="InterPro" id="IPR008603">
    <property type="entry name" value="DCTN4"/>
</dbReference>
<keyword evidence="7" id="KW-0597">Phosphoprotein</keyword>
<dbReference type="PANTHER" id="PTHR13034">
    <property type="entry name" value="DYNACTIN P62 SUBUNIT"/>
    <property type="match status" value="1"/>
</dbReference>
<evidence type="ECO:0000313" key="17">
    <source>
        <dbReference type="Proteomes" id="UP001367676"/>
    </source>
</evidence>
<gene>
    <name evidence="16" type="ORF">V9T40_009105</name>
</gene>
<dbReference type="AlphaFoldDB" id="A0AAN9TZ34"/>
<evidence type="ECO:0000256" key="10">
    <source>
        <dbReference type="ARBA" id="ARBA00023054"/>
    </source>
</evidence>
<evidence type="ECO:0000256" key="1">
    <source>
        <dbReference type="ARBA" id="ARBA00004300"/>
    </source>
</evidence>
<evidence type="ECO:0000256" key="4">
    <source>
        <dbReference type="ARBA" id="ARBA00004657"/>
    </source>
</evidence>
<comment type="similarity">
    <text evidence="12">Belongs to the dynactin subunit 4 family.</text>
</comment>
<keyword evidence="9" id="KW-0007">Acetylation</keyword>
<dbReference type="Proteomes" id="UP001367676">
    <property type="component" value="Unassembled WGS sequence"/>
</dbReference>
<protein>
    <recommendedName>
        <fullName evidence="13">Dynactin subunit 4</fullName>
    </recommendedName>
</protein>
<evidence type="ECO:0000256" key="15">
    <source>
        <dbReference type="SAM" id="MobiDB-lite"/>
    </source>
</evidence>
<keyword evidence="17" id="KW-1185">Reference proteome</keyword>
<proteinExistence type="inferred from homology"/>
<evidence type="ECO:0000256" key="6">
    <source>
        <dbReference type="ARBA" id="ARBA00022499"/>
    </source>
</evidence>
<dbReference type="GO" id="GO:0005869">
    <property type="term" value="C:dynactin complex"/>
    <property type="evidence" value="ECO:0007669"/>
    <property type="project" value="InterPro"/>
</dbReference>
<evidence type="ECO:0000256" key="5">
    <source>
        <dbReference type="ARBA" id="ARBA00022490"/>
    </source>
</evidence>
<dbReference type="GO" id="GO:0005813">
    <property type="term" value="C:centrosome"/>
    <property type="evidence" value="ECO:0007669"/>
    <property type="project" value="UniProtKB-SubCell"/>
</dbReference>
<evidence type="ECO:0000313" key="16">
    <source>
        <dbReference type="EMBL" id="KAK7601664.1"/>
    </source>
</evidence>
<evidence type="ECO:0000256" key="13">
    <source>
        <dbReference type="ARBA" id="ARBA00034864"/>
    </source>
</evidence>
<keyword evidence="11" id="KW-0206">Cytoskeleton</keyword>
<name>A0AAN9TZ34_9HEMI</name>
<organism evidence="16 17">
    <name type="scientific">Parthenolecanium corni</name>
    <dbReference type="NCBI Taxonomy" id="536013"/>
    <lineage>
        <taxon>Eukaryota</taxon>
        <taxon>Metazoa</taxon>
        <taxon>Ecdysozoa</taxon>
        <taxon>Arthropoda</taxon>
        <taxon>Hexapoda</taxon>
        <taxon>Insecta</taxon>
        <taxon>Pterygota</taxon>
        <taxon>Neoptera</taxon>
        <taxon>Paraneoptera</taxon>
        <taxon>Hemiptera</taxon>
        <taxon>Sternorrhyncha</taxon>
        <taxon>Coccoidea</taxon>
        <taxon>Coccidae</taxon>
        <taxon>Parthenolecanium</taxon>
    </lineage>
</organism>
<evidence type="ECO:0000256" key="12">
    <source>
        <dbReference type="ARBA" id="ARBA00034776"/>
    </source>
</evidence>
<dbReference type="Pfam" id="PF05502">
    <property type="entry name" value="Dynactin_p62"/>
    <property type="match status" value="2"/>
</dbReference>
<accession>A0AAN9TZ34</accession>
<dbReference type="GO" id="GO:0005938">
    <property type="term" value="C:cell cortex"/>
    <property type="evidence" value="ECO:0007669"/>
    <property type="project" value="UniProtKB-SubCell"/>
</dbReference>
<dbReference type="GO" id="GO:0030016">
    <property type="term" value="C:myofibril"/>
    <property type="evidence" value="ECO:0007669"/>
    <property type="project" value="UniProtKB-SubCell"/>
</dbReference>
<evidence type="ECO:0000256" key="14">
    <source>
        <dbReference type="ARBA" id="ARBA00093507"/>
    </source>
</evidence>
<keyword evidence="6" id="KW-1017">Isopeptide bond</keyword>
<evidence type="ECO:0000256" key="8">
    <source>
        <dbReference type="ARBA" id="ARBA00022843"/>
    </source>
</evidence>
<keyword evidence="5" id="KW-0963">Cytoplasm</keyword>
<dbReference type="EMBL" id="JBBCAQ010000010">
    <property type="protein sequence ID" value="KAK7601664.1"/>
    <property type="molecule type" value="Genomic_DNA"/>
</dbReference>
<evidence type="ECO:0000256" key="9">
    <source>
        <dbReference type="ARBA" id="ARBA00022990"/>
    </source>
</evidence>
<keyword evidence="8" id="KW-0832">Ubl conjugation</keyword>
<evidence type="ECO:0000256" key="11">
    <source>
        <dbReference type="ARBA" id="ARBA00023212"/>
    </source>
</evidence>
<evidence type="ECO:0000256" key="7">
    <source>
        <dbReference type="ARBA" id="ARBA00022553"/>
    </source>
</evidence>
<evidence type="ECO:0000256" key="2">
    <source>
        <dbReference type="ARBA" id="ARBA00004529"/>
    </source>
</evidence>